<comment type="caution">
    <text evidence="5">The sequence shown here is derived from an EMBL/GenBank/DDBJ whole genome shotgun (WGS) entry which is preliminary data.</text>
</comment>
<feature type="active site" description="Proton donor/acceptor" evidence="2">
    <location>
        <position position="214"/>
    </location>
</feature>
<evidence type="ECO:0000313" key="5">
    <source>
        <dbReference type="EMBL" id="EIE23048.1"/>
    </source>
</evidence>
<dbReference type="EMBL" id="AGSI01000008">
    <property type="protein sequence ID" value="EIE23048.1"/>
    <property type="molecule type" value="Genomic_DNA"/>
</dbReference>
<dbReference type="InterPro" id="IPR013658">
    <property type="entry name" value="SGL"/>
</dbReference>
<name>I0YXC9_COCSC</name>
<dbReference type="RefSeq" id="XP_005647592.1">
    <property type="nucleotide sequence ID" value="XM_005647535.1"/>
</dbReference>
<feature type="domain" description="SMP-30/Gluconolactonase/LRE-like region" evidence="4">
    <location>
        <begin position="17"/>
        <end position="272"/>
    </location>
</feature>
<dbReference type="SUPFAM" id="SSF63829">
    <property type="entry name" value="Calcium-dependent phosphotriesterase"/>
    <property type="match status" value="1"/>
</dbReference>
<dbReference type="GO" id="GO:0005509">
    <property type="term" value="F:calcium ion binding"/>
    <property type="evidence" value="ECO:0007669"/>
    <property type="project" value="TreeGrafter"/>
</dbReference>
<comment type="cofactor">
    <cofactor evidence="3">
        <name>Zn(2+)</name>
        <dbReference type="ChEBI" id="CHEBI:29105"/>
    </cofactor>
    <text evidence="3">Binds 1 divalent metal cation per subunit.</text>
</comment>
<dbReference type="AlphaFoldDB" id="I0YXC9"/>
<evidence type="ECO:0000313" key="6">
    <source>
        <dbReference type="Proteomes" id="UP000007264"/>
    </source>
</evidence>
<dbReference type="Proteomes" id="UP000007264">
    <property type="component" value="Unassembled WGS sequence"/>
</dbReference>
<dbReference type="GeneID" id="17041036"/>
<keyword evidence="6" id="KW-1185">Reference proteome</keyword>
<accession>I0YXC9</accession>
<sequence length="306" mass="32900">MGENVQIEVVVDAKTDLGESPTWDARIQRLYFVDINSKNIQYWDSTTKNHVVIDALEMVGTIALTADTNTILAAMQRTIVPVDVQAKTFGKPLLTVPEDHGVDSMRFNDGKGSPGGAFIVGRMHASWRNGEPGRLYRADVKTGELEDLMGPEAVGLPNGMAWDTARRTMYFVDTYAGTISAYDTNEAGVPVKGADGKLQGRCIVKVPQEVGIPDGMTIDRDGNLWVALPEGSALGCYDPATGELKRKVELPVKKPLACTFGGPDLDQLFVTTRVEKGEGASELWGSILSVKVPGVTGVAGAYLVNT</sequence>
<reference evidence="5 6" key="1">
    <citation type="journal article" date="2012" name="Genome Biol.">
        <title>The genome of the polar eukaryotic microalga coccomyxa subellipsoidea reveals traits of cold adaptation.</title>
        <authorList>
            <person name="Blanc G."/>
            <person name="Agarkova I."/>
            <person name="Grimwood J."/>
            <person name="Kuo A."/>
            <person name="Brueggeman A."/>
            <person name="Dunigan D."/>
            <person name="Gurnon J."/>
            <person name="Ladunga I."/>
            <person name="Lindquist E."/>
            <person name="Lucas S."/>
            <person name="Pangilinan J."/>
            <person name="Proschold T."/>
            <person name="Salamov A."/>
            <person name="Schmutz J."/>
            <person name="Weeks D."/>
            <person name="Yamada T."/>
            <person name="Claverie J.M."/>
            <person name="Grigoriev I."/>
            <person name="Van Etten J."/>
            <person name="Lomsadze A."/>
            <person name="Borodovsky M."/>
        </authorList>
    </citation>
    <scope>NUCLEOTIDE SEQUENCE [LARGE SCALE GENOMIC DNA]</scope>
    <source>
        <strain evidence="5 6">C-169</strain>
    </source>
</reference>
<feature type="binding site" evidence="3">
    <location>
        <position position="106"/>
    </location>
    <ligand>
        <name>substrate</name>
    </ligand>
</feature>
<dbReference type="eggNOG" id="KOG4499">
    <property type="taxonomic scope" value="Eukaryota"/>
</dbReference>
<dbReference type="PANTHER" id="PTHR10907:SF47">
    <property type="entry name" value="REGUCALCIN"/>
    <property type="match status" value="1"/>
</dbReference>
<dbReference type="OrthoDB" id="423498at2759"/>
<dbReference type="GO" id="GO:0019853">
    <property type="term" value="P:L-ascorbic acid biosynthetic process"/>
    <property type="evidence" value="ECO:0007669"/>
    <property type="project" value="TreeGrafter"/>
</dbReference>
<feature type="binding site" evidence="3">
    <location>
        <position position="158"/>
    </location>
    <ligand>
        <name>a divalent metal cation</name>
        <dbReference type="ChEBI" id="CHEBI:60240"/>
    </ligand>
</feature>
<feature type="binding site" evidence="3">
    <location>
        <position position="19"/>
    </location>
    <ligand>
        <name>a divalent metal cation</name>
        <dbReference type="ChEBI" id="CHEBI:60240"/>
    </ligand>
</feature>
<organism evidence="5 6">
    <name type="scientific">Coccomyxa subellipsoidea (strain C-169)</name>
    <name type="common">Green microalga</name>
    <dbReference type="NCBI Taxonomy" id="574566"/>
    <lineage>
        <taxon>Eukaryota</taxon>
        <taxon>Viridiplantae</taxon>
        <taxon>Chlorophyta</taxon>
        <taxon>core chlorophytes</taxon>
        <taxon>Trebouxiophyceae</taxon>
        <taxon>Trebouxiophyceae incertae sedis</taxon>
        <taxon>Coccomyxaceae</taxon>
        <taxon>Coccomyxa</taxon>
        <taxon>Coccomyxa subellipsoidea</taxon>
    </lineage>
</organism>
<comment type="similarity">
    <text evidence="1">Belongs to the SMP-30/CGR1 family.</text>
</comment>
<keyword evidence="3" id="KW-0479">Metal-binding</keyword>
<dbReference type="Gene3D" id="2.120.10.30">
    <property type="entry name" value="TolB, C-terminal domain"/>
    <property type="match status" value="1"/>
</dbReference>
<dbReference type="KEGG" id="csl:COCSUDRAFT_47480"/>
<dbReference type="GO" id="GO:0004341">
    <property type="term" value="F:gluconolactonase activity"/>
    <property type="evidence" value="ECO:0007669"/>
    <property type="project" value="TreeGrafter"/>
</dbReference>
<dbReference type="PRINTS" id="PR01790">
    <property type="entry name" value="SMP30FAMILY"/>
</dbReference>
<evidence type="ECO:0000256" key="3">
    <source>
        <dbReference type="PIRSR" id="PIRSR605511-2"/>
    </source>
</evidence>
<proteinExistence type="inferred from homology"/>
<gene>
    <name evidence="5" type="ORF">COCSUDRAFT_47480</name>
</gene>
<evidence type="ECO:0000256" key="1">
    <source>
        <dbReference type="ARBA" id="ARBA00008853"/>
    </source>
</evidence>
<feature type="binding site" evidence="3">
    <location>
        <position position="108"/>
    </location>
    <ligand>
        <name>substrate</name>
    </ligand>
</feature>
<evidence type="ECO:0000259" key="4">
    <source>
        <dbReference type="Pfam" id="PF08450"/>
    </source>
</evidence>
<feature type="binding site" evidence="3">
    <location>
        <position position="214"/>
    </location>
    <ligand>
        <name>a divalent metal cation</name>
        <dbReference type="ChEBI" id="CHEBI:60240"/>
    </ligand>
</feature>
<keyword evidence="3" id="KW-0862">Zinc</keyword>
<evidence type="ECO:0000256" key="2">
    <source>
        <dbReference type="PIRSR" id="PIRSR605511-1"/>
    </source>
</evidence>
<dbReference type="PANTHER" id="PTHR10907">
    <property type="entry name" value="REGUCALCIN"/>
    <property type="match status" value="1"/>
</dbReference>
<protein>
    <recommendedName>
        <fullName evidence="4">SMP-30/Gluconolactonase/LRE-like region domain-containing protein</fullName>
    </recommendedName>
</protein>
<dbReference type="InterPro" id="IPR011042">
    <property type="entry name" value="6-blade_b-propeller_TolB-like"/>
</dbReference>
<dbReference type="InterPro" id="IPR005511">
    <property type="entry name" value="SMP-30"/>
</dbReference>
<dbReference type="Pfam" id="PF08450">
    <property type="entry name" value="SGL"/>
    <property type="match status" value="1"/>
</dbReference>